<dbReference type="CDD" id="cd00173">
    <property type="entry name" value="SH2"/>
    <property type="match status" value="1"/>
</dbReference>
<feature type="compositionally biased region" description="Polar residues" evidence="2">
    <location>
        <begin position="439"/>
        <end position="454"/>
    </location>
</feature>
<reference evidence="4" key="1">
    <citation type="submission" date="2022-01" db="EMBL/GenBank/DDBJ databases">
        <authorList>
            <person name="King R."/>
        </authorList>
    </citation>
    <scope>NUCLEOTIDE SEQUENCE</scope>
</reference>
<dbReference type="Pfam" id="PF00017">
    <property type="entry name" value="SH2"/>
    <property type="match status" value="1"/>
</dbReference>
<evidence type="ECO:0000313" key="5">
    <source>
        <dbReference type="Proteomes" id="UP001153712"/>
    </source>
</evidence>
<feature type="compositionally biased region" description="Polar residues" evidence="2">
    <location>
        <begin position="99"/>
        <end position="108"/>
    </location>
</feature>
<feature type="region of interest" description="Disordered" evidence="2">
    <location>
        <begin position="162"/>
        <end position="182"/>
    </location>
</feature>
<dbReference type="Gene3D" id="3.30.505.10">
    <property type="entry name" value="SH2 domain"/>
    <property type="match status" value="1"/>
</dbReference>
<evidence type="ECO:0000313" key="4">
    <source>
        <dbReference type="EMBL" id="CAG9856875.1"/>
    </source>
</evidence>
<accession>A0A9N9TKB2</accession>
<dbReference type="AlphaFoldDB" id="A0A9N9TKB2"/>
<dbReference type="Proteomes" id="UP001153712">
    <property type="component" value="Chromosome 12"/>
</dbReference>
<dbReference type="InterPro" id="IPR000980">
    <property type="entry name" value="SH2"/>
</dbReference>
<evidence type="ECO:0000256" key="1">
    <source>
        <dbReference type="PROSITE-ProRule" id="PRU00191"/>
    </source>
</evidence>
<evidence type="ECO:0000256" key="2">
    <source>
        <dbReference type="SAM" id="MobiDB-lite"/>
    </source>
</evidence>
<gene>
    <name evidence="4" type="ORF">PHYEVI_LOCUS3288</name>
</gene>
<dbReference type="InterPro" id="IPR036860">
    <property type="entry name" value="SH2_dom_sf"/>
</dbReference>
<sequence length="691" mass="78719">MALNKLLILNENQLVKLLEDNGHREIASILKDKNIDGEEFLNLTEHGTRYWRLSSQQTKDLFSFISLVKKNPAMLIKATNQWKSLPVRRQVPKPDEQQKPPSKSNSLAKSEFKQKLGYVLSTNSSTMVHGSVPYNFIPNPERPSRPVPQMLYTAYEAESNPPAAQFSHSRTPELPHQTNPQEGSVTVQLKLKPLPTIPDQIAAKHKFRPPLATPTEDAPFEIYENLKRTSSIDGSYLGKNELERSYVNSSVVLEYPEEPRHVPAIQTKSPIETEPVDVTSKFKSIDAHFEVGETDLKRDDRRVANGNGYLELSSIRKAPTQQAADSTKLSPSSQQSFNKGSRSPTREPSKISKKIGKLFSKKKTANIQGINYENHMVNSEVSSREKNWEIPIKNRPLPDIPKFETEKIPKKYVIKSHSDNPITTKNIKRTTTEPIISTKSFNQNNYSHQNLQDSSSDDENFEDQKVYENFPVQKASSSAFQPKPHFQLGDNLAMKLSQALKTRETPNVVAKKNFSKIKTPVLNESEDDQKNFYQNVPNKNSQLNLTSSSDKLGTTAKVYAHEEIVCGLKEEREFSENEYVGVFSSIYDDKYFKKTTRQGAKELLKNMPDGAFLFRPSEKYFMVLTLRYNGKCYNLGLERTPNMKIRFHADTNCISPEFENLRAFVAYFAKVAVTFRDVDNSLVEIYLKPMF</sequence>
<dbReference type="PROSITE" id="PS50001">
    <property type="entry name" value="SH2"/>
    <property type="match status" value="1"/>
</dbReference>
<feature type="compositionally biased region" description="Polar residues" evidence="2">
    <location>
        <begin position="319"/>
        <end position="343"/>
    </location>
</feature>
<organism evidence="4 5">
    <name type="scientific">Phyllotreta striolata</name>
    <name type="common">Striped flea beetle</name>
    <name type="synonym">Crioceris striolata</name>
    <dbReference type="NCBI Taxonomy" id="444603"/>
    <lineage>
        <taxon>Eukaryota</taxon>
        <taxon>Metazoa</taxon>
        <taxon>Ecdysozoa</taxon>
        <taxon>Arthropoda</taxon>
        <taxon>Hexapoda</taxon>
        <taxon>Insecta</taxon>
        <taxon>Pterygota</taxon>
        <taxon>Neoptera</taxon>
        <taxon>Endopterygota</taxon>
        <taxon>Coleoptera</taxon>
        <taxon>Polyphaga</taxon>
        <taxon>Cucujiformia</taxon>
        <taxon>Chrysomeloidea</taxon>
        <taxon>Chrysomelidae</taxon>
        <taxon>Galerucinae</taxon>
        <taxon>Alticini</taxon>
        <taxon>Phyllotreta</taxon>
    </lineage>
</organism>
<keyword evidence="1" id="KW-0727">SH2 domain</keyword>
<proteinExistence type="predicted"/>
<feature type="region of interest" description="Disordered" evidence="2">
    <location>
        <begin position="312"/>
        <end position="353"/>
    </location>
</feature>
<dbReference type="SMART" id="SM00252">
    <property type="entry name" value="SH2"/>
    <property type="match status" value="1"/>
</dbReference>
<dbReference type="SUPFAM" id="SSF55550">
    <property type="entry name" value="SH2 domain"/>
    <property type="match status" value="1"/>
</dbReference>
<feature type="region of interest" description="Disordered" evidence="2">
    <location>
        <begin position="439"/>
        <end position="460"/>
    </location>
</feature>
<feature type="region of interest" description="Disordered" evidence="2">
    <location>
        <begin position="86"/>
        <end position="109"/>
    </location>
</feature>
<dbReference type="EMBL" id="OU900105">
    <property type="protein sequence ID" value="CAG9856875.1"/>
    <property type="molecule type" value="Genomic_DNA"/>
</dbReference>
<dbReference type="OrthoDB" id="10044490at2759"/>
<protein>
    <recommendedName>
        <fullName evidence="3">SH2 domain-containing protein</fullName>
    </recommendedName>
</protein>
<feature type="domain" description="SH2" evidence="3">
    <location>
        <begin position="590"/>
        <end position="690"/>
    </location>
</feature>
<keyword evidence="5" id="KW-1185">Reference proteome</keyword>
<evidence type="ECO:0000259" key="3">
    <source>
        <dbReference type="PROSITE" id="PS50001"/>
    </source>
</evidence>
<name>A0A9N9TKB2_PHYSR</name>